<proteinExistence type="predicted"/>
<reference evidence="1 2" key="1">
    <citation type="submission" date="2021-08" db="EMBL/GenBank/DDBJ databases">
        <title>Bartonella raoulti 094 sp. nov.</title>
        <authorList>
            <person name="Zgheib R."/>
            <person name="Hammoud A."/>
        </authorList>
    </citation>
    <scope>NUCLEOTIDE SEQUENCE [LARGE SCALE GENOMIC DNA]</scope>
    <source>
        <strain evidence="1 2">094</strain>
    </source>
</reference>
<dbReference type="RefSeq" id="WP_220717861.1">
    <property type="nucleotide sequence ID" value="NZ_JAIFRO010000013.1"/>
</dbReference>
<keyword evidence="2" id="KW-1185">Reference proteome</keyword>
<name>A0ABS7IBS9_9HYPH</name>
<accession>A0ABS7IBS9</accession>
<sequence>MISDKSHDAINGGQIYKIGEDIAKFLGGNAAFNNGAFTGPTYKLSYIAKDGVVTESSLDSVGTALAGLDLSIKNVNDRIKEVSEGVAQDSLSWSKEDNAFSAQHGEEEKPIAKLNSLLLEKFLLLQQKLLMVLSFIL</sequence>
<evidence type="ECO:0000313" key="2">
    <source>
        <dbReference type="Proteomes" id="UP000746918"/>
    </source>
</evidence>
<comment type="caution">
    <text evidence="1">The sequence shown here is derived from an EMBL/GenBank/DDBJ whole genome shotgun (WGS) entry which is preliminary data.</text>
</comment>
<dbReference type="Proteomes" id="UP000746918">
    <property type="component" value="Unassembled WGS sequence"/>
</dbReference>
<evidence type="ECO:0000313" key="1">
    <source>
        <dbReference type="EMBL" id="MBX4336576.1"/>
    </source>
</evidence>
<gene>
    <name evidence="1" type="ORF">K3248_08260</name>
</gene>
<protein>
    <submittedName>
        <fullName evidence="1">Uncharacterized protein</fullName>
    </submittedName>
</protein>
<dbReference type="EMBL" id="JAIFRO010000013">
    <property type="protein sequence ID" value="MBX4336576.1"/>
    <property type="molecule type" value="Genomic_DNA"/>
</dbReference>
<dbReference type="Gene3D" id="6.10.250.2030">
    <property type="match status" value="1"/>
</dbReference>
<organism evidence="1 2">
    <name type="scientific">Bartonella raoultii</name>
    <dbReference type="NCBI Taxonomy" id="1457020"/>
    <lineage>
        <taxon>Bacteria</taxon>
        <taxon>Pseudomonadati</taxon>
        <taxon>Pseudomonadota</taxon>
        <taxon>Alphaproteobacteria</taxon>
        <taxon>Hyphomicrobiales</taxon>
        <taxon>Bartonellaceae</taxon>
        <taxon>Bartonella</taxon>
    </lineage>
</organism>